<dbReference type="CDD" id="cd06312">
    <property type="entry name" value="PBP1_ABC_sugar_binding-like"/>
    <property type="match status" value="1"/>
</dbReference>
<evidence type="ECO:0000313" key="5">
    <source>
        <dbReference type="EMBL" id="GFJ88180.1"/>
    </source>
</evidence>
<dbReference type="PANTHER" id="PTHR30036">
    <property type="entry name" value="D-XYLOSE-BINDING PERIPLASMIC PROTEIN"/>
    <property type="match status" value="1"/>
</dbReference>
<dbReference type="SUPFAM" id="SSF53822">
    <property type="entry name" value="Periplasmic binding protein-like I"/>
    <property type="match status" value="1"/>
</dbReference>
<evidence type="ECO:0000256" key="3">
    <source>
        <dbReference type="SAM" id="SignalP"/>
    </source>
</evidence>
<dbReference type="RefSeq" id="WP_173075434.1">
    <property type="nucleotide sequence ID" value="NZ_BAABJB010000006.1"/>
</dbReference>
<dbReference type="GO" id="GO:0030288">
    <property type="term" value="C:outer membrane-bounded periplasmic space"/>
    <property type="evidence" value="ECO:0007669"/>
    <property type="project" value="TreeGrafter"/>
</dbReference>
<dbReference type="Proteomes" id="UP000482960">
    <property type="component" value="Unassembled WGS sequence"/>
</dbReference>
<dbReference type="Pfam" id="PF13407">
    <property type="entry name" value="Peripla_BP_4"/>
    <property type="match status" value="1"/>
</dbReference>
<keyword evidence="3" id="KW-0732">Signal</keyword>
<dbReference type="PROSITE" id="PS51257">
    <property type="entry name" value="PROKAR_LIPOPROTEIN"/>
    <property type="match status" value="1"/>
</dbReference>
<dbReference type="Gene3D" id="3.40.50.2300">
    <property type="match status" value="2"/>
</dbReference>
<dbReference type="GO" id="GO:0030246">
    <property type="term" value="F:carbohydrate binding"/>
    <property type="evidence" value="ECO:0007669"/>
    <property type="project" value="TreeGrafter"/>
</dbReference>
<feature type="chain" id="PRO_5039314151" evidence="3">
    <location>
        <begin position="22"/>
        <end position="323"/>
    </location>
</feature>
<name>A0A6V8KXR5_9ACTN</name>
<reference evidence="5 6" key="1">
    <citation type="submission" date="2020-03" db="EMBL/GenBank/DDBJ databases">
        <title>Whole genome shotgun sequence of Phytohabitans rumicis NBRC 108638.</title>
        <authorList>
            <person name="Komaki H."/>
            <person name="Tamura T."/>
        </authorList>
    </citation>
    <scope>NUCLEOTIDE SEQUENCE [LARGE SCALE GENOMIC DNA]</scope>
    <source>
        <strain evidence="5 6">NBRC 108638</strain>
    </source>
</reference>
<comment type="similarity">
    <text evidence="2">Belongs to the bacterial solute-binding protein 2 family.</text>
</comment>
<dbReference type="InterPro" id="IPR028082">
    <property type="entry name" value="Peripla_BP_I"/>
</dbReference>
<reference evidence="5 6" key="2">
    <citation type="submission" date="2020-03" db="EMBL/GenBank/DDBJ databases">
        <authorList>
            <person name="Ichikawa N."/>
            <person name="Kimura A."/>
            <person name="Kitahashi Y."/>
            <person name="Uohara A."/>
        </authorList>
    </citation>
    <scope>NUCLEOTIDE SEQUENCE [LARGE SCALE GENOMIC DNA]</scope>
    <source>
        <strain evidence="5 6">NBRC 108638</strain>
    </source>
</reference>
<evidence type="ECO:0000256" key="1">
    <source>
        <dbReference type="ARBA" id="ARBA00004196"/>
    </source>
</evidence>
<comment type="caution">
    <text evidence="5">The sequence shown here is derived from an EMBL/GenBank/DDBJ whole genome shotgun (WGS) entry which is preliminary data.</text>
</comment>
<feature type="signal peptide" evidence="3">
    <location>
        <begin position="1"/>
        <end position="21"/>
    </location>
</feature>
<comment type="subcellular location">
    <subcellularLocation>
        <location evidence="1">Cell envelope</location>
    </subcellularLocation>
</comment>
<evidence type="ECO:0000256" key="2">
    <source>
        <dbReference type="ARBA" id="ARBA00007639"/>
    </source>
</evidence>
<dbReference type="InterPro" id="IPR050555">
    <property type="entry name" value="Bact_Solute-Bind_Prot2"/>
</dbReference>
<proteinExistence type="inferred from homology"/>
<organism evidence="5 6">
    <name type="scientific">Phytohabitans rumicis</name>
    <dbReference type="NCBI Taxonomy" id="1076125"/>
    <lineage>
        <taxon>Bacteria</taxon>
        <taxon>Bacillati</taxon>
        <taxon>Actinomycetota</taxon>
        <taxon>Actinomycetes</taxon>
        <taxon>Micromonosporales</taxon>
        <taxon>Micromonosporaceae</taxon>
    </lineage>
</organism>
<protein>
    <submittedName>
        <fullName evidence="5">Sugar ABC transporter substrate-binding protein</fullName>
    </submittedName>
</protein>
<accession>A0A6V8KXR5</accession>
<feature type="domain" description="Periplasmic binding protein" evidence="4">
    <location>
        <begin position="42"/>
        <end position="284"/>
    </location>
</feature>
<dbReference type="InterPro" id="IPR025997">
    <property type="entry name" value="SBP_2_dom"/>
</dbReference>
<dbReference type="EMBL" id="BLPG01000001">
    <property type="protein sequence ID" value="GFJ88180.1"/>
    <property type="molecule type" value="Genomic_DNA"/>
</dbReference>
<gene>
    <name evidence="5" type="ORF">Prum_018220</name>
</gene>
<dbReference type="PANTHER" id="PTHR30036:SF7">
    <property type="entry name" value="ABC TRANSPORTER PERIPLASMIC-BINDING PROTEIN YPHF"/>
    <property type="match status" value="1"/>
</dbReference>
<sequence length="323" mass="32699">MAQLRKAALLGLITAVTLGVAACGNDDDTGGGATTQTTGLTIAVITHSDGTDNFWPVVKNGAEAAGKQLGVTIDYTFSGDPLKQSQLIDDAVAKKVAGIAVSLPNADALRAALQKAQSAGIAVVTLNSGQNQSASVGAIAHVGQDEKIAGQGAGERLKVAGVKNLLCLIHEAGNIGLTERCAGVAETLGGKVTNQQVNVANLTDVSATVSAKLQADKSIDGVIALNPGVATAALAGMKEAGTSAKLATFDLSPDVISSIQAGDMLFAVDQQQYLQGYLPVQILYLNKTNLNTVGGGQPILTGPGFVTKENAGQVADLTKKGTR</sequence>
<evidence type="ECO:0000313" key="6">
    <source>
        <dbReference type="Proteomes" id="UP000482960"/>
    </source>
</evidence>
<evidence type="ECO:0000259" key="4">
    <source>
        <dbReference type="Pfam" id="PF13407"/>
    </source>
</evidence>
<dbReference type="AlphaFoldDB" id="A0A6V8KXR5"/>
<keyword evidence="6" id="KW-1185">Reference proteome</keyword>